<evidence type="ECO:0000313" key="1">
    <source>
        <dbReference type="EMBL" id="PVV01572.1"/>
    </source>
</evidence>
<keyword evidence="2" id="KW-1185">Reference proteome</keyword>
<sequence length="114" mass="13072">MLVYVFFSAKTHPSFGTTQLDSFCNKNFLAFVWGFLKFGYQYSASSRKHFWAAVTFPASSQWIERLPPPQLTSSFSPLFFSPYWPKSNTDTVSIGKALRLLTLENKLHLLQPVL</sequence>
<dbReference type="Proteomes" id="UP000245609">
    <property type="component" value="Unassembled WGS sequence"/>
</dbReference>
<protein>
    <submittedName>
        <fullName evidence="1">Uncharacterized protein</fullName>
    </submittedName>
</protein>
<evidence type="ECO:0000313" key="2">
    <source>
        <dbReference type="Proteomes" id="UP000245609"/>
    </source>
</evidence>
<proteinExistence type="predicted"/>
<dbReference type="AlphaFoldDB" id="A0A2T9ZAH1"/>
<comment type="caution">
    <text evidence="1">The sequence shown here is derived from an EMBL/GenBank/DDBJ whole genome shotgun (WGS) entry which is preliminary data.</text>
</comment>
<gene>
    <name evidence="1" type="ORF">BB560_004004</name>
</gene>
<organism evidence="1 2">
    <name type="scientific">Smittium megazygosporum</name>
    <dbReference type="NCBI Taxonomy" id="133381"/>
    <lineage>
        <taxon>Eukaryota</taxon>
        <taxon>Fungi</taxon>
        <taxon>Fungi incertae sedis</taxon>
        <taxon>Zoopagomycota</taxon>
        <taxon>Kickxellomycotina</taxon>
        <taxon>Harpellomycetes</taxon>
        <taxon>Harpellales</taxon>
        <taxon>Legeriomycetaceae</taxon>
        <taxon>Smittium</taxon>
    </lineage>
</organism>
<name>A0A2T9ZAH1_9FUNG</name>
<reference evidence="1 2" key="1">
    <citation type="journal article" date="2018" name="MBio">
        <title>Comparative Genomics Reveals the Core Gene Toolbox for the Fungus-Insect Symbiosis.</title>
        <authorList>
            <person name="Wang Y."/>
            <person name="Stata M."/>
            <person name="Wang W."/>
            <person name="Stajich J.E."/>
            <person name="White M.M."/>
            <person name="Moncalvo J.M."/>
        </authorList>
    </citation>
    <scope>NUCLEOTIDE SEQUENCE [LARGE SCALE GENOMIC DNA]</scope>
    <source>
        <strain evidence="1 2">SC-DP-2</strain>
    </source>
</reference>
<accession>A0A2T9ZAH1</accession>
<dbReference type="EMBL" id="MBFS01000978">
    <property type="protein sequence ID" value="PVV01572.1"/>
    <property type="molecule type" value="Genomic_DNA"/>
</dbReference>